<dbReference type="InterPro" id="IPR003780">
    <property type="entry name" value="COX15/CtaA_fam"/>
</dbReference>
<dbReference type="GO" id="GO:0006784">
    <property type="term" value="P:heme A biosynthetic process"/>
    <property type="evidence" value="ECO:0007669"/>
    <property type="project" value="UniProtKB-UniRule"/>
</dbReference>
<feature type="binding site" description="axial binding residue" evidence="12">
    <location>
        <position position="333"/>
    </location>
    <ligand>
        <name>heme</name>
        <dbReference type="ChEBI" id="CHEBI:30413"/>
    </ligand>
    <ligandPart>
        <name>Fe</name>
        <dbReference type="ChEBI" id="CHEBI:18248"/>
    </ligandPart>
</feature>
<feature type="transmembrane region" description="Helical" evidence="12">
    <location>
        <begin position="26"/>
        <end position="45"/>
    </location>
</feature>
<feature type="transmembrane region" description="Helical" evidence="12">
    <location>
        <begin position="303"/>
        <end position="322"/>
    </location>
</feature>
<dbReference type="AlphaFoldDB" id="A0A327JN44"/>
<evidence type="ECO:0000256" key="8">
    <source>
        <dbReference type="ARBA" id="ARBA00023133"/>
    </source>
</evidence>
<dbReference type="Proteomes" id="UP000249299">
    <property type="component" value="Unassembled WGS sequence"/>
</dbReference>
<evidence type="ECO:0000256" key="9">
    <source>
        <dbReference type="ARBA" id="ARBA00023136"/>
    </source>
</evidence>
<dbReference type="GO" id="GO:0005886">
    <property type="term" value="C:plasma membrane"/>
    <property type="evidence" value="ECO:0007669"/>
    <property type="project" value="UniProtKB-SubCell"/>
</dbReference>
<comment type="cofactor">
    <cofactor evidence="1 12">
        <name>heme b</name>
        <dbReference type="ChEBI" id="CHEBI:60344"/>
    </cofactor>
</comment>
<comment type="subcellular location">
    <subcellularLocation>
        <location evidence="12">Cell membrane</location>
        <topology evidence="12">Multi-pass membrane protein</topology>
    </subcellularLocation>
    <subcellularLocation>
        <location evidence="2">Membrane</location>
        <topology evidence="2">Multi-pass membrane protein</topology>
    </subcellularLocation>
</comment>
<evidence type="ECO:0000256" key="12">
    <source>
        <dbReference type="HAMAP-Rule" id="MF_01665"/>
    </source>
</evidence>
<feature type="transmembrane region" description="Helical" evidence="12">
    <location>
        <begin position="274"/>
        <end position="291"/>
    </location>
</feature>
<dbReference type="EC" id="1.17.99.9" evidence="12"/>
<dbReference type="PANTHER" id="PTHR23289">
    <property type="entry name" value="CYTOCHROME C OXIDASE ASSEMBLY PROTEIN COX15"/>
    <property type="match status" value="1"/>
</dbReference>
<evidence type="ECO:0000256" key="7">
    <source>
        <dbReference type="ARBA" id="ARBA00023004"/>
    </source>
</evidence>
<comment type="similarity">
    <text evidence="12">Belongs to the COX15/CtaA family. Type 2 subfamily.</text>
</comment>
<comment type="caution">
    <text evidence="13">The sequence shown here is derived from an EMBL/GenBank/DDBJ whole genome shotgun (WGS) entry which is preliminary data.</text>
</comment>
<keyword evidence="6 12" id="KW-0560">Oxidoreductase</keyword>
<keyword evidence="3 12" id="KW-0812">Transmembrane</keyword>
<name>A0A327JN44_9HYPH</name>
<evidence type="ECO:0000256" key="2">
    <source>
        <dbReference type="ARBA" id="ARBA00004141"/>
    </source>
</evidence>
<comment type="caution">
    <text evidence="12">Lacks conserved residue(s) required for the propagation of feature annotation.</text>
</comment>
<feature type="transmembrane region" description="Helical" evidence="12">
    <location>
        <begin position="139"/>
        <end position="156"/>
    </location>
</feature>
<reference evidence="13 14" key="1">
    <citation type="submission" date="2017-07" db="EMBL/GenBank/DDBJ databases">
        <title>Draft Genome Sequences of Select Purple Nonsulfur Bacteria.</title>
        <authorList>
            <person name="Lasarre B."/>
            <person name="Mckinlay J.B."/>
        </authorList>
    </citation>
    <scope>NUCLEOTIDE SEQUENCE [LARGE SCALE GENOMIC DNA]</scope>
    <source>
        <strain evidence="13 14">DSM 11290</strain>
    </source>
</reference>
<evidence type="ECO:0000256" key="11">
    <source>
        <dbReference type="ARBA" id="ARBA00048044"/>
    </source>
</evidence>
<keyword evidence="7 12" id="KW-0408">Iron</keyword>
<dbReference type="GO" id="GO:0120547">
    <property type="term" value="F:heme A synthase activity"/>
    <property type="evidence" value="ECO:0007669"/>
    <property type="project" value="UniProtKB-EC"/>
</dbReference>
<dbReference type="Pfam" id="PF02628">
    <property type="entry name" value="COX15-CtaA"/>
    <property type="match status" value="1"/>
</dbReference>
<evidence type="ECO:0000256" key="1">
    <source>
        <dbReference type="ARBA" id="ARBA00001970"/>
    </source>
</evidence>
<dbReference type="HAMAP" id="MF_01665">
    <property type="entry name" value="HemeA_synth_type2"/>
    <property type="match status" value="1"/>
</dbReference>
<dbReference type="InterPro" id="IPR023754">
    <property type="entry name" value="HemeA_Synthase_type2"/>
</dbReference>
<dbReference type="EMBL" id="NPEV01000018">
    <property type="protein sequence ID" value="RAI27481.1"/>
    <property type="molecule type" value="Genomic_DNA"/>
</dbReference>
<comment type="function">
    <text evidence="12">Catalyzes the conversion of heme O to heme A by two successive hydroxylations of the methyl group at C8. The first hydroxylation forms heme I, the second hydroxylation results in an unstable dihydroxymethyl group, which spontaneously dehydrates, resulting in the formyl group of heme A.</text>
</comment>
<evidence type="ECO:0000256" key="4">
    <source>
        <dbReference type="ARBA" id="ARBA00022723"/>
    </source>
</evidence>
<feature type="transmembrane region" description="Helical" evidence="12">
    <location>
        <begin position="208"/>
        <end position="230"/>
    </location>
</feature>
<proteinExistence type="inferred from homology"/>
<keyword evidence="4 12" id="KW-0479">Metal-binding</keyword>
<keyword evidence="8 12" id="KW-0350">Heme biosynthesis</keyword>
<comment type="pathway">
    <text evidence="10 12">Porphyrin-containing compound metabolism; heme A biosynthesis; heme A from heme O: step 1/1.</text>
</comment>
<feature type="binding site" description="axial binding residue" evidence="12">
    <location>
        <position position="272"/>
    </location>
    <ligand>
        <name>heme</name>
        <dbReference type="ChEBI" id="CHEBI:30413"/>
    </ligand>
    <ligandPart>
        <name>Fe</name>
        <dbReference type="ChEBI" id="CHEBI:18248"/>
    </ligandPart>
</feature>
<evidence type="ECO:0000256" key="5">
    <source>
        <dbReference type="ARBA" id="ARBA00022989"/>
    </source>
</evidence>
<comment type="catalytic activity">
    <reaction evidence="11">
        <text>Fe(II)-heme o + 2 A + H2O = Fe(II)-heme a + 2 AH2</text>
        <dbReference type="Rhea" id="RHEA:63388"/>
        <dbReference type="ChEBI" id="CHEBI:13193"/>
        <dbReference type="ChEBI" id="CHEBI:15377"/>
        <dbReference type="ChEBI" id="CHEBI:17499"/>
        <dbReference type="ChEBI" id="CHEBI:60530"/>
        <dbReference type="ChEBI" id="CHEBI:61715"/>
        <dbReference type="EC" id="1.17.99.9"/>
    </reaction>
    <physiologicalReaction direction="left-to-right" evidence="11">
        <dbReference type="Rhea" id="RHEA:63389"/>
    </physiologicalReaction>
</comment>
<keyword evidence="14" id="KW-1185">Reference proteome</keyword>
<comment type="subunit">
    <text evidence="12">Interacts with CtaB.</text>
</comment>
<evidence type="ECO:0000313" key="13">
    <source>
        <dbReference type="EMBL" id="RAI27481.1"/>
    </source>
</evidence>
<evidence type="ECO:0000256" key="6">
    <source>
        <dbReference type="ARBA" id="ARBA00023002"/>
    </source>
</evidence>
<evidence type="ECO:0000256" key="3">
    <source>
        <dbReference type="ARBA" id="ARBA00022692"/>
    </source>
</evidence>
<keyword evidence="12" id="KW-1003">Cell membrane</keyword>
<dbReference type="GO" id="GO:0046872">
    <property type="term" value="F:metal ion binding"/>
    <property type="evidence" value="ECO:0007669"/>
    <property type="project" value="UniProtKB-KW"/>
</dbReference>
<accession>A0A327JN44</accession>
<protein>
    <recommendedName>
        <fullName evidence="12">Heme A synthase</fullName>
        <shortName evidence="12">HAS</shortName>
        <ecNumber evidence="12">1.17.99.9</ecNumber>
    </recommendedName>
    <alternativeName>
        <fullName evidence="12">Cytochrome aa3-controlling protein</fullName>
    </alternativeName>
</protein>
<feature type="transmembrane region" description="Helical" evidence="12">
    <location>
        <begin position="109"/>
        <end position="127"/>
    </location>
</feature>
<dbReference type="OrthoDB" id="9793156at2"/>
<keyword evidence="5 12" id="KW-1133">Transmembrane helix</keyword>
<evidence type="ECO:0000313" key="14">
    <source>
        <dbReference type="Proteomes" id="UP000249299"/>
    </source>
</evidence>
<organism evidence="13 14">
    <name type="scientific">Rhodobium orientis</name>
    <dbReference type="NCBI Taxonomy" id="34017"/>
    <lineage>
        <taxon>Bacteria</taxon>
        <taxon>Pseudomonadati</taxon>
        <taxon>Pseudomonadota</taxon>
        <taxon>Alphaproteobacteria</taxon>
        <taxon>Hyphomicrobiales</taxon>
        <taxon>Rhodobiaceae</taxon>
        <taxon>Rhodobium</taxon>
    </lineage>
</organism>
<keyword evidence="9 12" id="KW-0472">Membrane</keyword>
<evidence type="ECO:0000256" key="10">
    <source>
        <dbReference type="ARBA" id="ARBA00044501"/>
    </source>
</evidence>
<feature type="transmembrane region" description="Helical" evidence="12">
    <location>
        <begin position="176"/>
        <end position="196"/>
    </location>
</feature>
<gene>
    <name evidence="12" type="primary">ctaA</name>
    <name evidence="13" type="ORF">CH339_10350</name>
</gene>
<dbReference type="PANTHER" id="PTHR23289:SF2">
    <property type="entry name" value="CYTOCHROME C OXIDASE ASSEMBLY PROTEIN COX15 HOMOLOG"/>
    <property type="match status" value="1"/>
</dbReference>
<dbReference type="UniPathway" id="UPA00269">
    <property type="reaction ID" value="UER00713"/>
</dbReference>
<sequence length="367" mass="40459">MVAAIAGMDEGRRVGRYGADRTMIRTWLTVVAVLILAMVVVGGATRLTDSGLSITEWKPIHGAIPPLNAAEWQEEFAKYQEIPEYDLVNKGMSLDEFKTIFWWEWAHRLLGRLIGVVVLVPLLVFWARGRLEPWLKPRLAVLFILGGLQGAVGWWMVVSGLADRVDVSQYRLATHLTFACIIFAYTVWLAGSLAPAKDPPMRAGWAKVTAYLLLAMVFVQIYLGGLVAGIKAGLIYNTWPLIDGALIPDGLLFETPAWRNFFENHLTVQFDHRMAGYLLFVLALLHLWATLRAYAGTAFSRRAIALAVLVFAQATIGVLTLLHVVQMHLALTHQAGAVIVLWLATRQLQAVTIGERGVGDGKVAPAA</sequence>
<dbReference type="RefSeq" id="WP_111434285.1">
    <property type="nucleotide sequence ID" value="NZ_JACIGG010000020.1"/>
</dbReference>